<feature type="transmembrane region" description="Helical" evidence="13">
    <location>
        <begin position="282"/>
        <end position="299"/>
    </location>
</feature>
<feature type="transmembrane region" description="Helical" evidence="13">
    <location>
        <begin position="335"/>
        <end position="356"/>
    </location>
</feature>
<evidence type="ECO:0000256" key="7">
    <source>
        <dbReference type="ARBA" id="ARBA00022989"/>
    </source>
</evidence>
<keyword evidence="5" id="KW-1003">Cell membrane</keyword>
<dbReference type="Pfam" id="PF05631">
    <property type="entry name" value="MFS_5"/>
    <property type="match status" value="1"/>
</dbReference>
<dbReference type="PANTHER" id="PTHR23516:SF1">
    <property type="entry name" value="MOLYBDATE-ANION TRANSPORTER"/>
    <property type="match status" value="1"/>
</dbReference>
<comment type="subcellular location">
    <subcellularLocation>
        <location evidence="2">Cell membrane</location>
        <topology evidence="2">Multi-pass membrane protein</topology>
    </subcellularLocation>
</comment>
<evidence type="ECO:0000256" key="11">
    <source>
        <dbReference type="ARBA" id="ARBA00032555"/>
    </source>
</evidence>
<dbReference type="PhylomeDB" id="A0A0G4FRX5"/>
<evidence type="ECO:0000256" key="10">
    <source>
        <dbReference type="ARBA" id="ARBA00030646"/>
    </source>
</evidence>
<dbReference type="Gene3D" id="1.20.1250.20">
    <property type="entry name" value="MFS general substrate transporter like domains"/>
    <property type="match status" value="1"/>
</dbReference>
<evidence type="ECO:0000256" key="6">
    <source>
        <dbReference type="ARBA" id="ARBA00022692"/>
    </source>
</evidence>
<evidence type="ECO:0000256" key="9">
    <source>
        <dbReference type="ARBA" id="ARBA00023136"/>
    </source>
</evidence>
<organism evidence="14 15">
    <name type="scientific">Vitrella brassicaformis (strain CCMP3155)</name>
    <dbReference type="NCBI Taxonomy" id="1169540"/>
    <lineage>
        <taxon>Eukaryota</taxon>
        <taxon>Sar</taxon>
        <taxon>Alveolata</taxon>
        <taxon>Colpodellida</taxon>
        <taxon>Vitrellaceae</taxon>
        <taxon>Vitrella</taxon>
    </lineage>
</organism>
<dbReference type="VEuPathDB" id="CryptoDB:Vbra_21546"/>
<sequence>MANLEHLPVFLVLAGVAGAAQWRLWTTDRLVPANQYAFKGFQRNYLLVYYVMMLADWLQGPYVYALYQEYGFSMSEIGVLFIVGFGASGIMGVFIGSIADSYGRRFICIVFAAIYVLSCITKHFNNFAILLLGRLFAGIATSILFSGFDAWMVHEHHHRKFQEDWLGQTFSRATFGNGLVAIIGGLIAAYVADIFGKVAPFDVALLSLLVGAAIIVLTWPENYGSSSSDSSMKTNVTDAIAVMKERPEVLACGFVQSFFEGAMYTFVFMWTPSLPDNINHGLVFSCFMVAIMIGSAIFSEMSNRGVPLTMILLYTFCVGAPSLLVPAVMDDANTRLAAFLVFEVCCGVYFPSYYTLRSSIVPDQGRATILNFYRVPLNLIVVVICTQTGNLSTAVIFLTCFAMLCAGGWLTLWIHERVSRAKKDREMFEQSQNDEEMEGLQQGTSSSTGADGEGKPGRGGAPSEIKTNGGGAGGTSSAISTEDGDSTPTSDVI</sequence>
<feature type="transmembrane region" description="Helical" evidence="13">
    <location>
        <begin position="106"/>
        <end position="125"/>
    </location>
</feature>
<evidence type="ECO:0000256" key="13">
    <source>
        <dbReference type="SAM" id="Phobius"/>
    </source>
</evidence>
<evidence type="ECO:0000313" key="15">
    <source>
        <dbReference type="Proteomes" id="UP000041254"/>
    </source>
</evidence>
<protein>
    <recommendedName>
        <fullName evidence="3">Molybdate-anion transporter</fullName>
    </recommendedName>
    <alternativeName>
        <fullName evidence="10">Major facilitator superfamily domain-containing protein 5</fullName>
    </alternativeName>
    <alternativeName>
        <fullName evidence="11">Molybdate transporter 2 homolog</fullName>
    </alternativeName>
</protein>
<evidence type="ECO:0000256" key="3">
    <source>
        <dbReference type="ARBA" id="ARBA00021242"/>
    </source>
</evidence>
<evidence type="ECO:0000256" key="4">
    <source>
        <dbReference type="ARBA" id="ARBA00022448"/>
    </source>
</evidence>
<dbReference type="AlphaFoldDB" id="A0A0G4FRX5"/>
<feature type="transmembrane region" description="Helical" evidence="13">
    <location>
        <begin position="131"/>
        <end position="153"/>
    </location>
</feature>
<dbReference type="Proteomes" id="UP000041254">
    <property type="component" value="Unassembled WGS sequence"/>
</dbReference>
<evidence type="ECO:0000256" key="5">
    <source>
        <dbReference type="ARBA" id="ARBA00022475"/>
    </source>
</evidence>
<dbReference type="SUPFAM" id="SSF103473">
    <property type="entry name" value="MFS general substrate transporter"/>
    <property type="match status" value="1"/>
</dbReference>
<evidence type="ECO:0000313" key="14">
    <source>
        <dbReference type="EMBL" id="CEM16856.1"/>
    </source>
</evidence>
<keyword evidence="4" id="KW-0813">Transport</keyword>
<feature type="transmembrane region" description="Helical" evidence="13">
    <location>
        <begin position="46"/>
        <end position="65"/>
    </location>
</feature>
<feature type="transmembrane region" description="Helical" evidence="13">
    <location>
        <begin position="311"/>
        <end position="329"/>
    </location>
</feature>
<evidence type="ECO:0000256" key="8">
    <source>
        <dbReference type="ARBA" id="ARBA00023065"/>
    </source>
</evidence>
<feature type="transmembrane region" description="Helical" evidence="13">
    <location>
        <begin position="249"/>
        <end position="270"/>
    </location>
</feature>
<evidence type="ECO:0000256" key="2">
    <source>
        <dbReference type="ARBA" id="ARBA00004651"/>
    </source>
</evidence>
<dbReference type="OrthoDB" id="439578at2759"/>
<dbReference type="PANTHER" id="PTHR23516">
    <property type="entry name" value="SAM (S-ADENOSYL METHIONINE) TRANSPORTER"/>
    <property type="match status" value="1"/>
</dbReference>
<keyword evidence="15" id="KW-1185">Reference proteome</keyword>
<feature type="transmembrane region" description="Helical" evidence="13">
    <location>
        <begin position="368"/>
        <end position="389"/>
    </location>
</feature>
<dbReference type="OMA" id="MNTWPEN"/>
<feature type="transmembrane region" description="Helical" evidence="13">
    <location>
        <begin position="174"/>
        <end position="192"/>
    </location>
</feature>
<reference evidence="14" key="1">
    <citation type="submission" date="2014-11" db="EMBL/GenBank/DDBJ databases">
        <authorList>
            <person name="Zhu J."/>
            <person name="Qi W."/>
            <person name="Song R."/>
        </authorList>
    </citation>
    <scope>NUCLEOTIDE SEQUENCE [LARGE SCALE GENOMIC DNA]</scope>
</reference>
<keyword evidence="7 13" id="KW-1133">Transmembrane helix</keyword>
<dbReference type="InterPro" id="IPR008509">
    <property type="entry name" value="MOT2/MFSD5"/>
</dbReference>
<dbReference type="EMBL" id="CDMY01000486">
    <property type="protein sequence ID" value="CEM16856.1"/>
    <property type="molecule type" value="Genomic_DNA"/>
</dbReference>
<feature type="transmembrane region" description="Helical" evidence="13">
    <location>
        <begin position="198"/>
        <end position="219"/>
    </location>
</feature>
<evidence type="ECO:0000256" key="12">
    <source>
        <dbReference type="SAM" id="MobiDB-lite"/>
    </source>
</evidence>
<dbReference type="GO" id="GO:0015098">
    <property type="term" value="F:molybdate ion transmembrane transporter activity"/>
    <property type="evidence" value="ECO:0007669"/>
    <property type="project" value="InterPro"/>
</dbReference>
<gene>
    <name evidence="14" type="ORF">Vbra_21546</name>
</gene>
<proteinExistence type="predicted"/>
<feature type="transmembrane region" description="Helical" evidence="13">
    <location>
        <begin position="6"/>
        <end position="25"/>
    </location>
</feature>
<dbReference type="InParanoid" id="A0A0G4FRX5"/>
<name>A0A0G4FRX5_VITBC</name>
<accession>A0A0G4FRX5</accession>
<feature type="transmembrane region" description="Helical" evidence="13">
    <location>
        <begin position="77"/>
        <end position="99"/>
    </location>
</feature>
<dbReference type="GO" id="GO:0005886">
    <property type="term" value="C:plasma membrane"/>
    <property type="evidence" value="ECO:0007669"/>
    <property type="project" value="UniProtKB-SubCell"/>
</dbReference>
<evidence type="ECO:0000256" key="1">
    <source>
        <dbReference type="ARBA" id="ARBA00003019"/>
    </source>
</evidence>
<dbReference type="CDD" id="cd17487">
    <property type="entry name" value="MFS_MFSD5_like"/>
    <property type="match status" value="1"/>
</dbReference>
<keyword evidence="6 13" id="KW-0812">Transmembrane</keyword>
<comment type="function">
    <text evidence="1">Mediates high-affinity intracellular uptake of the rare oligo-element molybdenum.</text>
</comment>
<dbReference type="GO" id="GO:0006811">
    <property type="term" value="P:monoatomic ion transport"/>
    <property type="evidence" value="ECO:0007669"/>
    <property type="project" value="UniProtKB-KW"/>
</dbReference>
<feature type="transmembrane region" description="Helical" evidence="13">
    <location>
        <begin position="395"/>
        <end position="415"/>
    </location>
</feature>
<feature type="region of interest" description="Disordered" evidence="12">
    <location>
        <begin position="425"/>
        <end position="493"/>
    </location>
</feature>
<dbReference type="InterPro" id="IPR036259">
    <property type="entry name" value="MFS_trans_sf"/>
</dbReference>
<keyword evidence="8" id="KW-0406">Ion transport</keyword>
<keyword evidence="9 13" id="KW-0472">Membrane</keyword>